<proteinExistence type="predicted"/>
<organism evidence="1">
    <name type="scientific">Anguilla anguilla</name>
    <name type="common">European freshwater eel</name>
    <name type="synonym">Muraena anguilla</name>
    <dbReference type="NCBI Taxonomy" id="7936"/>
    <lineage>
        <taxon>Eukaryota</taxon>
        <taxon>Metazoa</taxon>
        <taxon>Chordata</taxon>
        <taxon>Craniata</taxon>
        <taxon>Vertebrata</taxon>
        <taxon>Euteleostomi</taxon>
        <taxon>Actinopterygii</taxon>
        <taxon>Neopterygii</taxon>
        <taxon>Teleostei</taxon>
        <taxon>Anguilliformes</taxon>
        <taxon>Anguillidae</taxon>
        <taxon>Anguilla</taxon>
    </lineage>
</organism>
<reference evidence="1" key="1">
    <citation type="submission" date="2014-11" db="EMBL/GenBank/DDBJ databases">
        <authorList>
            <person name="Amaro Gonzalez C."/>
        </authorList>
    </citation>
    <scope>NUCLEOTIDE SEQUENCE</scope>
</reference>
<accession>A0A0E9WFQ9</accession>
<name>A0A0E9WFQ9_ANGAN</name>
<evidence type="ECO:0000313" key="1">
    <source>
        <dbReference type="EMBL" id="JAH89202.1"/>
    </source>
</evidence>
<sequence>MLFALLDKSSAPETTGGNGILLVQKPVILHEVSRVSGNYMASARQRAHWRESFRVSNSAQPSDLA</sequence>
<reference evidence="1" key="2">
    <citation type="journal article" date="2015" name="Fish Shellfish Immunol.">
        <title>Early steps in the European eel (Anguilla anguilla)-Vibrio vulnificus interaction in the gills: Role of the RtxA13 toxin.</title>
        <authorList>
            <person name="Callol A."/>
            <person name="Pajuelo D."/>
            <person name="Ebbesson L."/>
            <person name="Teles M."/>
            <person name="MacKenzie S."/>
            <person name="Amaro C."/>
        </authorList>
    </citation>
    <scope>NUCLEOTIDE SEQUENCE</scope>
</reference>
<dbReference type="AlphaFoldDB" id="A0A0E9WFQ9"/>
<protein>
    <submittedName>
        <fullName evidence="1">Uncharacterized protein</fullName>
    </submittedName>
</protein>
<dbReference type="EMBL" id="GBXM01019375">
    <property type="protein sequence ID" value="JAH89202.1"/>
    <property type="molecule type" value="Transcribed_RNA"/>
</dbReference>